<protein>
    <recommendedName>
        <fullName evidence="11">Carbohydrate-binding protein SusD</fullName>
    </recommendedName>
</protein>
<dbReference type="OrthoDB" id="5694214at2"/>
<evidence type="ECO:0000259" key="7">
    <source>
        <dbReference type="Pfam" id="PF07980"/>
    </source>
</evidence>
<comment type="similarity">
    <text evidence="2">Belongs to the SusD family.</text>
</comment>
<keyword evidence="10" id="KW-1185">Reference proteome</keyword>
<keyword evidence="3 6" id="KW-0732">Signal</keyword>
<dbReference type="InterPro" id="IPR012944">
    <property type="entry name" value="SusD_RagB_dom"/>
</dbReference>
<dbReference type="Pfam" id="PF14322">
    <property type="entry name" value="SusD-like_3"/>
    <property type="match status" value="1"/>
</dbReference>
<evidence type="ECO:0008006" key="11">
    <source>
        <dbReference type="Google" id="ProtNLM"/>
    </source>
</evidence>
<evidence type="ECO:0000313" key="10">
    <source>
        <dbReference type="Proteomes" id="UP000192796"/>
    </source>
</evidence>
<dbReference type="Pfam" id="PF07980">
    <property type="entry name" value="SusD_RagB"/>
    <property type="match status" value="1"/>
</dbReference>
<dbReference type="AlphaFoldDB" id="A0A1V9FQ33"/>
<comment type="caution">
    <text evidence="9">The sequence shown here is derived from an EMBL/GenBank/DDBJ whole genome shotgun (WGS) entry which is preliminary data.</text>
</comment>
<sequence>MKFNKVILYLLLLLAATSCKKYVDVSNPDALTDPEFWKDENSVRTYAWEFYNMFPGFGNGSSTNGDFYFTTFTDDQCASSFSQYAQTTPATNGDWSFSNVRKANIMLERIDGVAMNDEAKNHWKGIARMFRALQYWRLVQTFGDVPWYSHSLEFTDSASIYKPRDPRKMVMDSVLADLNFAATNIRVADLTNTVNRDAALALKSRICLFEGTYRKYHTELTLPDADKYLTEAKSAAQALLARPYVLGANYQGIYNADNLAGNKEVILYKRYEPTYLMHSTIAYLYSSSAISGLSKSAVESYLCSDGKPISISAQYQGDDDFNKVLANRDKRLRLSIDTTYLYYLGHTKGGFTATTGYRVTKFLPDTNTLKSIATGINTNTTDAPLFYLSEVYLNYAEAAAELDDLGVYTLTQADLDNTINKLRARAGVAALTLAGHQDPGFTDTKKDADVTSLIWEIRRERRVELMMDGFRYQDLMRWKKGTYMDSNKNPDIFLGAKVPANTSVKRNAQGYITPYTSNRTFTDPKNYLSAIPTNQILLYPADMQASMQNNGW</sequence>
<dbReference type="Gene3D" id="1.25.40.390">
    <property type="match status" value="1"/>
</dbReference>
<dbReference type="PROSITE" id="PS51257">
    <property type="entry name" value="PROKAR_LIPOPROTEIN"/>
    <property type="match status" value="1"/>
</dbReference>
<feature type="domain" description="RagB/SusD" evidence="7">
    <location>
        <begin position="288"/>
        <end position="552"/>
    </location>
</feature>
<comment type="subcellular location">
    <subcellularLocation>
        <location evidence="1">Cell outer membrane</location>
    </subcellularLocation>
</comment>
<dbReference type="InterPro" id="IPR011990">
    <property type="entry name" value="TPR-like_helical_dom_sf"/>
</dbReference>
<feature type="chain" id="PRO_5012190154" description="Carbohydrate-binding protein SusD" evidence="6">
    <location>
        <begin position="22"/>
        <end position="552"/>
    </location>
</feature>
<evidence type="ECO:0000259" key="8">
    <source>
        <dbReference type="Pfam" id="PF14322"/>
    </source>
</evidence>
<keyword evidence="4" id="KW-0472">Membrane</keyword>
<dbReference type="Proteomes" id="UP000192796">
    <property type="component" value="Unassembled WGS sequence"/>
</dbReference>
<dbReference type="InterPro" id="IPR033985">
    <property type="entry name" value="SusD-like_N"/>
</dbReference>
<feature type="domain" description="SusD-like N-terminal" evidence="8">
    <location>
        <begin position="71"/>
        <end position="208"/>
    </location>
</feature>
<organism evidence="9 10">
    <name type="scientific">Niastella vici</name>
    <dbReference type="NCBI Taxonomy" id="1703345"/>
    <lineage>
        <taxon>Bacteria</taxon>
        <taxon>Pseudomonadati</taxon>
        <taxon>Bacteroidota</taxon>
        <taxon>Chitinophagia</taxon>
        <taxon>Chitinophagales</taxon>
        <taxon>Chitinophagaceae</taxon>
        <taxon>Niastella</taxon>
    </lineage>
</organism>
<name>A0A1V9FQ33_9BACT</name>
<evidence type="ECO:0000256" key="3">
    <source>
        <dbReference type="ARBA" id="ARBA00022729"/>
    </source>
</evidence>
<dbReference type="EMBL" id="LVYD01000062">
    <property type="protein sequence ID" value="OQP60475.1"/>
    <property type="molecule type" value="Genomic_DNA"/>
</dbReference>
<dbReference type="SUPFAM" id="SSF48452">
    <property type="entry name" value="TPR-like"/>
    <property type="match status" value="1"/>
</dbReference>
<accession>A0A1V9FQ33</accession>
<evidence type="ECO:0000256" key="1">
    <source>
        <dbReference type="ARBA" id="ARBA00004442"/>
    </source>
</evidence>
<dbReference type="STRING" id="1703345.A3860_33355"/>
<reference evidence="9 10" key="1">
    <citation type="submission" date="2016-03" db="EMBL/GenBank/DDBJ databases">
        <title>Niastella vici sp. nov., isolated from farmland soil.</title>
        <authorList>
            <person name="Chen L."/>
            <person name="Wang D."/>
            <person name="Yang S."/>
            <person name="Wang G."/>
        </authorList>
    </citation>
    <scope>NUCLEOTIDE SEQUENCE [LARGE SCALE GENOMIC DNA]</scope>
    <source>
        <strain evidence="9 10">DJ57</strain>
    </source>
</reference>
<evidence type="ECO:0000256" key="4">
    <source>
        <dbReference type="ARBA" id="ARBA00023136"/>
    </source>
</evidence>
<evidence type="ECO:0000256" key="5">
    <source>
        <dbReference type="ARBA" id="ARBA00023237"/>
    </source>
</evidence>
<dbReference type="RefSeq" id="WP_081153051.1">
    <property type="nucleotide sequence ID" value="NZ_LVYD01000062.1"/>
</dbReference>
<gene>
    <name evidence="9" type="ORF">A3860_33355</name>
</gene>
<feature type="signal peptide" evidence="6">
    <location>
        <begin position="1"/>
        <end position="21"/>
    </location>
</feature>
<evidence type="ECO:0000313" key="9">
    <source>
        <dbReference type="EMBL" id="OQP60475.1"/>
    </source>
</evidence>
<proteinExistence type="inferred from homology"/>
<keyword evidence="5" id="KW-0998">Cell outer membrane</keyword>
<evidence type="ECO:0000256" key="6">
    <source>
        <dbReference type="SAM" id="SignalP"/>
    </source>
</evidence>
<dbReference type="GO" id="GO:0009279">
    <property type="term" value="C:cell outer membrane"/>
    <property type="evidence" value="ECO:0007669"/>
    <property type="project" value="UniProtKB-SubCell"/>
</dbReference>
<evidence type="ECO:0000256" key="2">
    <source>
        <dbReference type="ARBA" id="ARBA00006275"/>
    </source>
</evidence>